<name>A0A2R8A8G6_9RHOB</name>
<protein>
    <recommendedName>
        <fullName evidence="2">Activator of Hsp90 ATPase homologue 1/2-like C-terminal domain-containing protein</fullName>
    </recommendedName>
</protein>
<dbReference type="AlphaFoldDB" id="A0A2R8A8G6"/>
<evidence type="ECO:0000256" key="1">
    <source>
        <dbReference type="ARBA" id="ARBA00006817"/>
    </source>
</evidence>
<accession>A0A2R8A8G6</accession>
<feature type="domain" description="Activator of Hsp90 ATPase homologue 1/2-like C-terminal" evidence="2">
    <location>
        <begin position="14"/>
        <end position="150"/>
    </location>
</feature>
<dbReference type="SUPFAM" id="SSF55961">
    <property type="entry name" value="Bet v1-like"/>
    <property type="match status" value="1"/>
</dbReference>
<evidence type="ECO:0000313" key="3">
    <source>
        <dbReference type="EMBL" id="SPF28512.1"/>
    </source>
</evidence>
<dbReference type="InterPro" id="IPR023393">
    <property type="entry name" value="START-like_dom_sf"/>
</dbReference>
<dbReference type="RefSeq" id="WP_108781204.1">
    <property type="nucleotide sequence ID" value="NZ_OMKW01000001.1"/>
</dbReference>
<gene>
    <name evidence="3" type="ORF">POI8812_00813</name>
</gene>
<dbReference type="Pfam" id="PF08327">
    <property type="entry name" value="AHSA1"/>
    <property type="match status" value="1"/>
</dbReference>
<reference evidence="3 4" key="1">
    <citation type="submission" date="2018-03" db="EMBL/GenBank/DDBJ databases">
        <authorList>
            <person name="Keele B.F."/>
        </authorList>
    </citation>
    <scope>NUCLEOTIDE SEQUENCE [LARGE SCALE GENOMIC DNA]</scope>
    <source>
        <strain evidence="3 4">CeCT 8812</strain>
    </source>
</reference>
<dbReference type="OrthoDB" id="9805228at2"/>
<sequence>MSEETTLELSRVLNAPVARVWDAWTDAEKFAQWWVPRPWRAKVHQHDVQAGGAFEMTMHGPDGEAMRTPGCFLLAEAEARIIFTSMMSGGFQPVPSDFPFTAIIEMVGVGEKTQYTARVLHPTPELRAQHEAMGFEGGWGTALTQLEELLAGA</sequence>
<organism evidence="3 4">
    <name type="scientific">Pontivivens insulae</name>
    <dbReference type="NCBI Taxonomy" id="1639689"/>
    <lineage>
        <taxon>Bacteria</taxon>
        <taxon>Pseudomonadati</taxon>
        <taxon>Pseudomonadota</taxon>
        <taxon>Alphaproteobacteria</taxon>
        <taxon>Rhodobacterales</taxon>
        <taxon>Paracoccaceae</taxon>
        <taxon>Pontivivens</taxon>
    </lineage>
</organism>
<evidence type="ECO:0000313" key="4">
    <source>
        <dbReference type="Proteomes" id="UP000244932"/>
    </source>
</evidence>
<dbReference type="Proteomes" id="UP000244932">
    <property type="component" value="Unassembled WGS sequence"/>
</dbReference>
<dbReference type="Gene3D" id="3.30.530.20">
    <property type="match status" value="1"/>
</dbReference>
<dbReference type="EMBL" id="OMKW01000001">
    <property type="protein sequence ID" value="SPF28512.1"/>
    <property type="molecule type" value="Genomic_DNA"/>
</dbReference>
<comment type="similarity">
    <text evidence="1">Belongs to the AHA1 family.</text>
</comment>
<dbReference type="InterPro" id="IPR013538">
    <property type="entry name" value="ASHA1/2-like_C"/>
</dbReference>
<keyword evidence="4" id="KW-1185">Reference proteome</keyword>
<proteinExistence type="inferred from homology"/>
<evidence type="ECO:0000259" key="2">
    <source>
        <dbReference type="Pfam" id="PF08327"/>
    </source>
</evidence>